<name>A0A369USQ8_9GAMM</name>
<comment type="caution">
    <text evidence="7">The sequence shown here is derived from an EMBL/GenBank/DDBJ whole genome shotgun (WGS) entry which is preliminary data.</text>
</comment>
<dbReference type="PANTHER" id="PTHR34597">
    <property type="entry name" value="SLR1661 PROTEIN"/>
    <property type="match status" value="1"/>
</dbReference>
<evidence type="ECO:0000256" key="1">
    <source>
        <dbReference type="ARBA" id="ARBA00022452"/>
    </source>
</evidence>
<gene>
    <name evidence="7" type="ORF">DVJ77_02725</name>
</gene>
<reference evidence="7 8" key="1">
    <citation type="submission" date="2018-07" db="EMBL/GenBank/DDBJ databases">
        <title>Dyella tabacisoli L4-6T, whole genome shotgun sequence.</title>
        <authorList>
            <person name="Zhou X.-K."/>
            <person name="Li W.-J."/>
            <person name="Duan Y.-Q."/>
        </authorList>
    </citation>
    <scope>NUCLEOTIDE SEQUENCE [LARGE SCALE GENOMIC DNA]</scope>
    <source>
        <strain evidence="7 8">L4-6</strain>
    </source>
</reference>
<sequence length="559" mass="60340">MRKWLGLVLAATTATSAWGQARQQVANPVQNLPQVETPKAAPNITFNVQQQQQNTQLATLLAITLTPSHINIVGAHSIPFDEVSALFKPLTGKTVRIADLVAAADACSKLYQQHGYALSFCYVPAQTFDNGVVNVTVVEGYVAEVVVSGDAGSLSKKINAIASHITADRPLRKATFERYIQVLGMLPGAKIAANVPVPTTTDGATRLELQVTRKRFNSSAGIDFNHPGIQGLLNGMLNGLTPLGEQITASVIYPQGHVSQEFYAAGYSQMLGSSGLIGKLDGSHFYGNPDISTQLPSYLRHRLTQDRLALNVSYPLWLSPSRSLLVNASAYASNQNDSYLNKINGASLQFKTKLRVLQAGLDYTQASAKQVRKFSFGISHGFDIWGAGTNTVSNIPGTNLSAATDTRFTRYNVSALQGNTWGAHIGTVASLIGQYSNNRLPSSEQISFGGPRFGLAYDPGSVSGDSGWGAALEVNRPFTYPAKWLKTLTPYTVAQFARVYQNSGQPTFDELKTIALGMRLTDGKHYTVDFSAAQPVGTLPLNSSGRHPRYNLSFSYQLE</sequence>
<dbReference type="Gene3D" id="3.10.20.310">
    <property type="entry name" value="membrane protein fhac"/>
    <property type="match status" value="1"/>
</dbReference>
<accession>A0A369USQ8</accession>
<dbReference type="InterPro" id="IPR051544">
    <property type="entry name" value="TPS_OM_transporter"/>
</dbReference>
<keyword evidence="1" id="KW-1134">Transmembrane beta strand</keyword>
<feature type="signal peptide" evidence="4">
    <location>
        <begin position="1"/>
        <end position="19"/>
    </location>
</feature>
<evidence type="ECO:0000259" key="6">
    <source>
        <dbReference type="Pfam" id="PF08479"/>
    </source>
</evidence>
<dbReference type="GO" id="GO:0098046">
    <property type="term" value="C:type V protein secretion system complex"/>
    <property type="evidence" value="ECO:0007669"/>
    <property type="project" value="TreeGrafter"/>
</dbReference>
<dbReference type="RefSeq" id="WP_114843899.1">
    <property type="nucleotide sequence ID" value="NZ_JBHSPE010000001.1"/>
</dbReference>
<evidence type="ECO:0000256" key="4">
    <source>
        <dbReference type="SAM" id="SignalP"/>
    </source>
</evidence>
<dbReference type="Gene3D" id="2.40.160.50">
    <property type="entry name" value="membrane protein fhac: a member of the omp85/tpsb transporter family"/>
    <property type="match status" value="1"/>
</dbReference>
<feature type="domain" description="Haemolysin activator HlyB C-terminal" evidence="5">
    <location>
        <begin position="329"/>
        <end position="520"/>
    </location>
</feature>
<organism evidence="7 8">
    <name type="scientific">Dyella tabacisoli</name>
    <dbReference type="NCBI Taxonomy" id="2282381"/>
    <lineage>
        <taxon>Bacteria</taxon>
        <taxon>Pseudomonadati</taxon>
        <taxon>Pseudomonadota</taxon>
        <taxon>Gammaproteobacteria</taxon>
        <taxon>Lysobacterales</taxon>
        <taxon>Rhodanobacteraceae</taxon>
        <taxon>Dyella</taxon>
    </lineage>
</organism>
<keyword evidence="4" id="KW-0732">Signal</keyword>
<dbReference type="EMBL" id="QQAH01000001">
    <property type="protein sequence ID" value="RDD83507.1"/>
    <property type="molecule type" value="Genomic_DNA"/>
</dbReference>
<dbReference type="PANTHER" id="PTHR34597:SF6">
    <property type="entry name" value="BLR6126 PROTEIN"/>
    <property type="match status" value="1"/>
</dbReference>
<dbReference type="Proteomes" id="UP000253782">
    <property type="component" value="Unassembled WGS sequence"/>
</dbReference>
<keyword evidence="3" id="KW-0998">Cell outer membrane</keyword>
<dbReference type="GO" id="GO:0046819">
    <property type="term" value="P:protein secretion by the type V secretion system"/>
    <property type="evidence" value="ECO:0007669"/>
    <property type="project" value="TreeGrafter"/>
</dbReference>
<dbReference type="InterPro" id="IPR005565">
    <property type="entry name" value="Hemolysn_activator_HlyB_C"/>
</dbReference>
<protein>
    <submittedName>
        <fullName evidence="7">ShlB/FhaC/HecB family hemolysin secretion/activation protein</fullName>
    </submittedName>
</protein>
<dbReference type="Pfam" id="PF08479">
    <property type="entry name" value="POTRA_2"/>
    <property type="match status" value="1"/>
</dbReference>
<evidence type="ECO:0000313" key="7">
    <source>
        <dbReference type="EMBL" id="RDD83507.1"/>
    </source>
</evidence>
<dbReference type="InterPro" id="IPR013686">
    <property type="entry name" value="Polypept-transport_assoc_ShlB"/>
</dbReference>
<dbReference type="AlphaFoldDB" id="A0A369USQ8"/>
<evidence type="ECO:0000313" key="8">
    <source>
        <dbReference type="Proteomes" id="UP000253782"/>
    </source>
</evidence>
<keyword evidence="2" id="KW-0812">Transmembrane</keyword>
<feature type="chain" id="PRO_5016902121" evidence="4">
    <location>
        <begin position="20"/>
        <end position="559"/>
    </location>
</feature>
<dbReference type="GO" id="GO:0008320">
    <property type="term" value="F:protein transmembrane transporter activity"/>
    <property type="evidence" value="ECO:0007669"/>
    <property type="project" value="TreeGrafter"/>
</dbReference>
<feature type="domain" description="Polypeptide-transport-associated ShlB-type" evidence="6">
    <location>
        <begin position="66"/>
        <end position="140"/>
    </location>
</feature>
<evidence type="ECO:0000256" key="3">
    <source>
        <dbReference type="ARBA" id="ARBA00023237"/>
    </source>
</evidence>
<keyword evidence="1" id="KW-0472">Membrane</keyword>
<dbReference type="OrthoDB" id="5753546at2"/>
<evidence type="ECO:0000259" key="5">
    <source>
        <dbReference type="Pfam" id="PF03865"/>
    </source>
</evidence>
<keyword evidence="8" id="KW-1185">Reference proteome</keyword>
<proteinExistence type="predicted"/>
<dbReference type="Pfam" id="PF03865">
    <property type="entry name" value="ShlB"/>
    <property type="match status" value="1"/>
</dbReference>
<evidence type="ECO:0000256" key="2">
    <source>
        <dbReference type="ARBA" id="ARBA00022692"/>
    </source>
</evidence>